<name>A0A6J4UN33_9BACT</name>
<dbReference type="PANTHER" id="PTHR42759">
    <property type="entry name" value="MOXR FAMILY PROTEIN"/>
    <property type="match status" value="1"/>
</dbReference>
<accession>A0A6J4UN33</accession>
<protein>
    <submittedName>
        <fullName evidence="2">Carbon monoxide oxidation accessory protein CoxD</fullName>
    </submittedName>
</protein>
<dbReference type="SMART" id="SM00382">
    <property type="entry name" value="AAA"/>
    <property type="match status" value="1"/>
</dbReference>
<dbReference type="InterPro" id="IPR050764">
    <property type="entry name" value="CbbQ/NirQ/NorQ/GpvN"/>
</dbReference>
<evidence type="ECO:0000313" key="2">
    <source>
        <dbReference type="EMBL" id="CAA9555360.1"/>
    </source>
</evidence>
<dbReference type="GO" id="GO:0005524">
    <property type="term" value="F:ATP binding"/>
    <property type="evidence" value="ECO:0007669"/>
    <property type="project" value="InterPro"/>
</dbReference>
<dbReference type="EMBL" id="CADCWM010000369">
    <property type="protein sequence ID" value="CAA9555360.1"/>
    <property type="molecule type" value="Genomic_DNA"/>
</dbReference>
<dbReference type="InterPro" id="IPR027417">
    <property type="entry name" value="P-loop_NTPase"/>
</dbReference>
<dbReference type="SUPFAM" id="SSF52540">
    <property type="entry name" value="P-loop containing nucleoside triphosphate hydrolases"/>
    <property type="match status" value="1"/>
</dbReference>
<dbReference type="Pfam" id="PF07728">
    <property type="entry name" value="AAA_5"/>
    <property type="match status" value="1"/>
</dbReference>
<dbReference type="InterPro" id="IPR011704">
    <property type="entry name" value="ATPase_dyneun-rel_AAA"/>
</dbReference>
<dbReference type="CDD" id="cd00009">
    <property type="entry name" value="AAA"/>
    <property type="match status" value="1"/>
</dbReference>
<dbReference type="AlphaFoldDB" id="A0A6J4UN33"/>
<dbReference type="InterPro" id="IPR003593">
    <property type="entry name" value="AAA+_ATPase"/>
</dbReference>
<proteinExistence type="predicted"/>
<dbReference type="GO" id="GO:0016887">
    <property type="term" value="F:ATP hydrolysis activity"/>
    <property type="evidence" value="ECO:0007669"/>
    <property type="project" value="InterPro"/>
</dbReference>
<feature type="domain" description="AAA+ ATPase" evidence="1">
    <location>
        <begin position="54"/>
        <end position="229"/>
    </location>
</feature>
<sequence length="320" mass="34963">MAVSGNGGVMTGTVGTQEMVGGLESIDGIQEALRGRAYVADRALATALFLALRLGKPLLLEGEAGVGKTEVAKTLADLLSTDLIRLQCYEGLDVNHAVYEWNYAKQMLEIRLLEADGVDREHALAEIFGPDFLIKRPLLQAVEYTNAQPGARPVLLIDEIDRADEEFEAFLLELLSDFQITVPEIGTLKAARPPVVIITSNRTRELHDALKRRCLYHWIDYPSVAKEEEIIAARLPAAPQELAGQVARFMHELRRVDLYKVPGVAETLDWAAALVALEQRDLRPEIVDATLGAILKHQEDVAKVGGTLGAQLVAGATDGR</sequence>
<evidence type="ECO:0000259" key="1">
    <source>
        <dbReference type="SMART" id="SM00382"/>
    </source>
</evidence>
<organism evidence="2">
    <name type="scientific">uncultured Thermomicrobiales bacterium</name>
    <dbReference type="NCBI Taxonomy" id="1645740"/>
    <lineage>
        <taxon>Bacteria</taxon>
        <taxon>Pseudomonadati</taxon>
        <taxon>Thermomicrobiota</taxon>
        <taxon>Thermomicrobia</taxon>
        <taxon>Thermomicrobiales</taxon>
        <taxon>environmental samples</taxon>
    </lineage>
</organism>
<gene>
    <name evidence="2" type="ORF">AVDCRST_MAG88-1068</name>
</gene>
<reference evidence="2" key="1">
    <citation type="submission" date="2020-02" db="EMBL/GenBank/DDBJ databases">
        <authorList>
            <person name="Meier V. D."/>
        </authorList>
    </citation>
    <scope>NUCLEOTIDE SEQUENCE</scope>
    <source>
        <strain evidence="2">AVDCRST_MAG88</strain>
    </source>
</reference>
<dbReference type="PANTHER" id="PTHR42759:SF1">
    <property type="entry name" value="MAGNESIUM-CHELATASE SUBUNIT CHLD"/>
    <property type="match status" value="1"/>
</dbReference>
<dbReference type="Gene3D" id="3.40.50.300">
    <property type="entry name" value="P-loop containing nucleotide triphosphate hydrolases"/>
    <property type="match status" value="1"/>
</dbReference>